<accession>A0A090QRY6</accession>
<dbReference type="eggNOG" id="ENOG5031PDS">
    <property type="taxonomic scope" value="Bacteria"/>
</dbReference>
<dbReference type="AlphaFoldDB" id="A0A090QRY6"/>
<reference evidence="1 2" key="1">
    <citation type="journal article" date="2014" name="Genome Announc.">
        <title>Draft Genome Sequences of Two Vibrionaceae Species, Vibrio ponticus C121 and Photobacterium aphoticum C119, Isolated as Coral Reef Microbiota.</title>
        <authorList>
            <person name="Al-saari N."/>
            <person name="Meirelles P.M."/>
            <person name="Mino S."/>
            <person name="Suda W."/>
            <person name="Oshima K."/>
            <person name="Hattori M."/>
            <person name="Ohkuma M."/>
            <person name="Thompson F.L."/>
            <person name="Gomez-Gil B."/>
            <person name="Sawabe T."/>
            <person name="Sawabe T."/>
        </authorList>
    </citation>
    <scope>NUCLEOTIDE SEQUENCE [LARGE SCALE GENOMIC DNA]</scope>
    <source>
        <strain evidence="1 2">JCM 19237</strain>
    </source>
</reference>
<comment type="caution">
    <text evidence="1">The sequence shown here is derived from an EMBL/GenBank/DDBJ whole genome shotgun (WGS) entry which is preliminary data.</text>
</comment>
<dbReference type="SUPFAM" id="SSF56935">
    <property type="entry name" value="Porins"/>
    <property type="match status" value="1"/>
</dbReference>
<sequence>MAYMTPWWGGFQFKVAVVSPNDSNNNDADIIGLRALYKQDNFSLVVNHSWTDKVMLPAGTEQDSQRTLIATSYQC</sequence>
<dbReference type="InterPro" id="IPR023614">
    <property type="entry name" value="Porin_dom_sf"/>
</dbReference>
<evidence type="ECO:0000313" key="1">
    <source>
        <dbReference type="EMBL" id="GAL04584.1"/>
    </source>
</evidence>
<dbReference type="EMBL" id="BBMN01000004">
    <property type="protein sequence ID" value="GAL04584.1"/>
    <property type="molecule type" value="Genomic_DNA"/>
</dbReference>
<dbReference type="Gene3D" id="2.40.160.10">
    <property type="entry name" value="Porin"/>
    <property type="match status" value="1"/>
</dbReference>
<name>A0A090QRY6_9GAMM</name>
<dbReference type="Proteomes" id="UP000029227">
    <property type="component" value="Unassembled WGS sequence"/>
</dbReference>
<proteinExistence type="predicted"/>
<protein>
    <submittedName>
        <fullName evidence="1">Uncharacterized protein</fullName>
    </submittedName>
</protein>
<dbReference type="STRING" id="754436.JCM19237_1256"/>
<evidence type="ECO:0000313" key="2">
    <source>
        <dbReference type="Proteomes" id="UP000029227"/>
    </source>
</evidence>
<gene>
    <name evidence="1" type="ORF">JCM19237_1256</name>
</gene>
<organism evidence="1 2">
    <name type="scientific">Photobacterium aphoticum</name>
    <dbReference type="NCBI Taxonomy" id="754436"/>
    <lineage>
        <taxon>Bacteria</taxon>
        <taxon>Pseudomonadati</taxon>
        <taxon>Pseudomonadota</taxon>
        <taxon>Gammaproteobacteria</taxon>
        <taxon>Vibrionales</taxon>
        <taxon>Vibrionaceae</taxon>
        <taxon>Photobacterium</taxon>
    </lineage>
</organism>